<feature type="region of interest" description="Disordered" evidence="12">
    <location>
        <begin position="101"/>
        <end position="164"/>
    </location>
</feature>
<evidence type="ECO:0000256" key="1">
    <source>
        <dbReference type="ARBA" id="ARBA00004123"/>
    </source>
</evidence>
<keyword evidence="9" id="KW-0539">Nucleus</keyword>
<evidence type="ECO:0000256" key="6">
    <source>
        <dbReference type="ARBA" id="ARBA00023015"/>
    </source>
</evidence>
<dbReference type="Pfam" id="PF00096">
    <property type="entry name" value="zf-C2H2"/>
    <property type="match status" value="2"/>
</dbReference>
<evidence type="ECO:0000256" key="9">
    <source>
        <dbReference type="ARBA" id="ARBA00023242"/>
    </source>
</evidence>
<dbReference type="STRING" id="747676.F4RIY3"/>
<feature type="compositionally biased region" description="Basic residues" evidence="12">
    <location>
        <begin position="122"/>
        <end position="131"/>
    </location>
</feature>
<dbReference type="RefSeq" id="XP_007409082.1">
    <property type="nucleotide sequence ID" value="XM_007409020.1"/>
</dbReference>
<dbReference type="FunFam" id="3.30.160.60:FF:000110">
    <property type="entry name" value="Zinc finger protein-like"/>
    <property type="match status" value="1"/>
</dbReference>
<evidence type="ECO:0000256" key="11">
    <source>
        <dbReference type="PROSITE-ProRule" id="PRU00042"/>
    </source>
</evidence>
<dbReference type="GO" id="GO:0000978">
    <property type="term" value="F:RNA polymerase II cis-regulatory region sequence-specific DNA binding"/>
    <property type="evidence" value="ECO:0007669"/>
    <property type="project" value="TreeGrafter"/>
</dbReference>
<dbReference type="GO" id="GO:0000433">
    <property type="term" value="P:carbon catabolite repression of transcription from RNA polymerase II promoter by glucose"/>
    <property type="evidence" value="ECO:0007669"/>
    <property type="project" value="TreeGrafter"/>
</dbReference>
<feature type="compositionally biased region" description="Basic residues" evidence="12">
    <location>
        <begin position="521"/>
        <end position="530"/>
    </location>
</feature>
<keyword evidence="15" id="KW-1185">Reference proteome</keyword>
<feature type="compositionally biased region" description="Basic and acidic residues" evidence="12">
    <location>
        <begin position="501"/>
        <end position="512"/>
    </location>
</feature>
<evidence type="ECO:0000256" key="12">
    <source>
        <dbReference type="SAM" id="MobiDB-lite"/>
    </source>
</evidence>
<dbReference type="Gene3D" id="3.30.160.60">
    <property type="entry name" value="Classic Zinc Finger"/>
    <property type="match status" value="2"/>
</dbReference>
<evidence type="ECO:0000256" key="3">
    <source>
        <dbReference type="ARBA" id="ARBA00022737"/>
    </source>
</evidence>
<dbReference type="GO" id="GO:0005634">
    <property type="term" value="C:nucleus"/>
    <property type="evidence" value="ECO:0007669"/>
    <property type="project" value="UniProtKB-SubCell"/>
</dbReference>
<feature type="region of interest" description="Disordered" evidence="12">
    <location>
        <begin position="1"/>
        <end position="27"/>
    </location>
</feature>
<feature type="compositionally biased region" description="Polar residues" evidence="12">
    <location>
        <begin position="535"/>
        <end position="550"/>
    </location>
</feature>
<keyword evidence="4 11" id="KW-0863">Zinc-finger</keyword>
<feature type="compositionally biased region" description="Basic residues" evidence="12">
    <location>
        <begin position="142"/>
        <end position="155"/>
    </location>
</feature>
<dbReference type="HOGENOM" id="CLU_316430_0_0_1"/>
<keyword evidence="7" id="KW-0238">DNA-binding</keyword>
<dbReference type="InParanoid" id="F4RIY3"/>
<evidence type="ECO:0000256" key="5">
    <source>
        <dbReference type="ARBA" id="ARBA00022833"/>
    </source>
</evidence>
<keyword evidence="5" id="KW-0862">Zinc</keyword>
<dbReference type="eggNOG" id="KOG1721">
    <property type="taxonomic scope" value="Eukaryota"/>
</dbReference>
<proteinExistence type="inferred from homology"/>
<dbReference type="PANTHER" id="PTHR47428">
    <property type="entry name" value="REGULATORY PROTEIN MIG1-RELATED"/>
    <property type="match status" value="1"/>
</dbReference>
<feature type="region of interest" description="Disordered" evidence="12">
    <location>
        <begin position="861"/>
        <end position="910"/>
    </location>
</feature>
<sequence>MQPHSISTSTSFHHQHHQHPSSSNLSNQESIINQTSNDDIYNIDKSKIPRPYKCPICDRAFYRLEHQTRHIRTHTGEKPHHCTHLGCDKRFSRSDELTRHARIHTHPTQRKKNKSVQQQQQQRHHHHHHHQPQPLPLPLPLPHHHQQQQQQHHHQQQQQHQQQLEIDQHHSLLESNLSRSSSLNLNMNSQPIHSSYAQSIQNPTTSYDTTGNHHHQSRISNHPHSNLTSLTATFHHLNQHDPYHPNHLINPQPSQEPLSHSSSHLNQNIPSFHHHLPHQVQHSDYLDQRSHSNRINPLESQLNPSTPINSHSQFNLNSSHHSQMNSISPNHTQLNPILPINSQLNPISPIHTQSNSNSPHHSQLNPISSHHSQLNPIPPINSSNPPHHSYHLSRSAPSHLHYPHPNSHPEQLGFSHLDPTTDQSAMKSHHPLPSPADFVRNSPHPSSQTEPNHFYGTHQSGVAFEALEEQRRVEEESDFYLPRSRRGSSYQSHSVKPNLNHSHDDLIRHSHEVSNSNSNPHPHHRKHRHAYQPYSHPSSTTVSVLNSPISSHDELSDDERSSSHLPFGPFHQFTPSDSPVLGPMSKLSLMKGRSTQATSVVPSTVPSPHPSTSRATSPINLPPLRLGQAMISLSSSASASVASSSIGMRSKMDVEMEESEDRSMRVSRTPSRIQSSSSLSNLIHQEESLNPSYYQKGRLKDILNDDSPVRVLVGSGSGCGNHHRFTLPPLSNITTRLDEVRNDQEEEGEEGKKKVKGKKCIQRNENELYKSRSAPTSRMNSPPDSPIQRNVKRYQITEEEIMEHRTLIKKSKKRNSRRKNQFGLQMTPIEIEKNEEIEGLKLGLGFEGAISCRKKGVENDEDVNLDGMALGSSLPKDEEEEDEEDEDEQEEGVREQKRRSRDSFSSISSHESLRIKFGKLLG</sequence>
<evidence type="ECO:0000256" key="4">
    <source>
        <dbReference type="ARBA" id="ARBA00022771"/>
    </source>
</evidence>
<dbReference type="GeneID" id="18933865"/>
<feature type="compositionally biased region" description="Low complexity" evidence="12">
    <location>
        <begin position="1"/>
        <end position="12"/>
    </location>
</feature>
<keyword evidence="6" id="KW-0805">Transcription regulation</keyword>
<feature type="region of interest" description="Disordered" evidence="12">
    <location>
        <begin position="295"/>
        <end position="456"/>
    </location>
</feature>
<dbReference type="AlphaFoldDB" id="F4RIY3"/>
<evidence type="ECO:0000256" key="10">
    <source>
        <dbReference type="ARBA" id="ARBA00038023"/>
    </source>
</evidence>
<name>F4RIY3_MELLP</name>
<dbReference type="SUPFAM" id="SSF57667">
    <property type="entry name" value="beta-beta-alpha zinc fingers"/>
    <property type="match status" value="1"/>
</dbReference>
<keyword evidence="3" id="KW-0677">Repeat</keyword>
<feature type="domain" description="C2H2-type" evidence="13">
    <location>
        <begin position="52"/>
        <end position="79"/>
    </location>
</feature>
<evidence type="ECO:0000313" key="15">
    <source>
        <dbReference type="Proteomes" id="UP000001072"/>
    </source>
</evidence>
<feature type="domain" description="C2H2-type" evidence="13">
    <location>
        <begin position="80"/>
        <end position="109"/>
    </location>
</feature>
<reference evidence="15" key="1">
    <citation type="journal article" date="2011" name="Proc. Natl. Acad. Sci. U.S.A.">
        <title>Obligate biotrophy features unraveled by the genomic analysis of rust fungi.</title>
        <authorList>
            <person name="Duplessis S."/>
            <person name="Cuomo C.A."/>
            <person name="Lin Y.-C."/>
            <person name="Aerts A."/>
            <person name="Tisserant E."/>
            <person name="Veneault-Fourrey C."/>
            <person name="Joly D.L."/>
            <person name="Hacquard S."/>
            <person name="Amselem J."/>
            <person name="Cantarel B.L."/>
            <person name="Chiu R."/>
            <person name="Coutinho P.M."/>
            <person name="Feau N."/>
            <person name="Field M."/>
            <person name="Frey P."/>
            <person name="Gelhaye E."/>
            <person name="Goldberg J."/>
            <person name="Grabherr M.G."/>
            <person name="Kodira C.D."/>
            <person name="Kohler A."/>
            <person name="Kuees U."/>
            <person name="Lindquist E.A."/>
            <person name="Lucas S.M."/>
            <person name="Mago R."/>
            <person name="Mauceli E."/>
            <person name="Morin E."/>
            <person name="Murat C."/>
            <person name="Pangilinan J.L."/>
            <person name="Park R."/>
            <person name="Pearson M."/>
            <person name="Quesneville H."/>
            <person name="Rouhier N."/>
            <person name="Sakthikumar S."/>
            <person name="Salamov A.A."/>
            <person name="Schmutz J."/>
            <person name="Selles B."/>
            <person name="Shapiro H."/>
            <person name="Tanguay P."/>
            <person name="Tuskan G.A."/>
            <person name="Henrissat B."/>
            <person name="Van de Peer Y."/>
            <person name="Rouze P."/>
            <person name="Ellis J.G."/>
            <person name="Dodds P.N."/>
            <person name="Schein J.E."/>
            <person name="Zhong S."/>
            <person name="Hamelin R.C."/>
            <person name="Grigoriev I.V."/>
            <person name="Szabo L.J."/>
            <person name="Martin F."/>
        </authorList>
    </citation>
    <scope>NUCLEOTIDE SEQUENCE [LARGE SCALE GENOMIC DNA]</scope>
    <source>
        <strain evidence="15">98AG31 / pathotype 3-4-7</strain>
    </source>
</reference>
<dbReference type="GO" id="GO:0008270">
    <property type="term" value="F:zinc ion binding"/>
    <property type="evidence" value="ECO:0007669"/>
    <property type="project" value="UniProtKB-KW"/>
</dbReference>
<dbReference type="PROSITE" id="PS50157">
    <property type="entry name" value="ZINC_FINGER_C2H2_2"/>
    <property type="match status" value="2"/>
</dbReference>
<feature type="compositionally biased region" description="Polar residues" evidence="12">
    <location>
        <begin position="201"/>
        <end position="210"/>
    </location>
</feature>
<protein>
    <recommendedName>
        <fullName evidence="13">C2H2-type domain-containing protein</fullName>
    </recommendedName>
</protein>
<feature type="compositionally biased region" description="Basic residues" evidence="12">
    <location>
        <begin position="101"/>
        <end position="114"/>
    </location>
</feature>
<evidence type="ECO:0000313" key="14">
    <source>
        <dbReference type="EMBL" id="EGG07750.1"/>
    </source>
</evidence>
<dbReference type="FunFam" id="3.30.160.60:FF:000089">
    <property type="entry name" value="DNA-binding protein creA"/>
    <property type="match status" value="1"/>
</dbReference>
<dbReference type="Proteomes" id="UP000001072">
    <property type="component" value="Unassembled WGS sequence"/>
</dbReference>
<comment type="subcellular location">
    <subcellularLocation>
        <location evidence="1">Nucleus</location>
    </subcellularLocation>
</comment>
<dbReference type="InterPro" id="IPR051007">
    <property type="entry name" value="creA/MIG_C2H2-ZnF"/>
</dbReference>
<dbReference type="InterPro" id="IPR013087">
    <property type="entry name" value="Znf_C2H2_type"/>
</dbReference>
<evidence type="ECO:0000256" key="2">
    <source>
        <dbReference type="ARBA" id="ARBA00022723"/>
    </source>
</evidence>
<feature type="compositionally biased region" description="Low complexity" evidence="12">
    <location>
        <begin position="598"/>
        <end position="613"/>
    </location>
</feature>
<dbReference type="KEGG" id="mlr:MELLADRAFT_85503"/>
<feature type="compositionally biased region" description="Polar residues" evidence="12">
    <location>
        <begin position="249"/>
        <end position="270"/>
    </location>
</feature>
<feature type="region of interest" description="Disordered" evidence="12">
    <location>
        <begin position="201"/>
        <end position="271"/>
    </location>
</feature>
<dbReference type="GO" id="GO:0005737">
    <property type="term" value="C:cytoplasm"/>
    <property type="evidence" value="ECO:0007669"/>
    <property type="project" value="TreeGrafter"/>
</dbReference>
<comment type="similarity">
    <text evidence="10">Belongs to the creA/MIG C2H2-type zinc-finger protein family.</text>
</comment>
<dbReference type="VEuPathDB" id="FungiDB:MELLADRAFT_85503"/>
<feature type="region of interest" description="Disordered" evidence="12">
    <location>
        <begin position="475"/>
        <end position="579"/>
    </location>
</feature>
<feature type="compositionally biased region" description="Polar residues" evidence="12">
    <location>
        <begin position="773"/>
        <end position="782"/>
    </location>
</feature>
<feature type="compositionally biased region" description="Acidic residues" evidence="12">
    <location>
        <begin position="877"/>
        <end position="890"/>
    </location>
</feature>
<keyword evidence="2" id="KW-0479">Metal-binding</keyword>
<dbReference type="OrthoDB" id="654211at2759"/>
<organism evidence="15">
    <name type="scientific">Melampsora larici-populina (strain 98AG31 / pathotype 3-4-7)</name>
    <name type="common">Poplar leaf rust fungus</name>
    <dbReference type="NCBI Taxonomy" id="747676"/>
    <lineage>
        <taxon>Eukaryota</taxon>
        <taxon>Fungi</taxon>
        <taxon>Dikarya</taxon>
        <taxon>Basidiomycota</taxon>
        <taxon>Pucciniomycotina</taxon>
        <taxon>Pucciniomycetes</taxon>
        <taxon>Pucciniales</taxon>
        <taxon>Melampsoraceae</taxon>
        <taxon>Melampsora</taxon>
    </lineage>
</organism>
<evidence type="ECO:0000256" key="7">
    <source>
        <dbReference type="ARBA" id="ARBA00023125"/>
    </source>
</evidence>
<dbReference type="SMART" id="SM00355">
    <property type="entry name" value="ZnF_C2H2"/>
    <property type="match status" value="2"/>
</dbReference>
<gene>
    <name evidence="14" type="ORF">MELLADRAFT_85503</name>
</gene>
<dbReference type="EMBL" id="GL883103">
    <property type="protein sequence ID" value="EGG07750.1"/>
    <property type="molecule type" value="Genomic_DNA"/>
</dbReference>
<keyword evidence="8" id="KW-0804">Transcription</keyword>
<feature type="compositionally biased region" description="Polar residues" evidence="12">
    <location>
        <begin position="487"/>
        <end position="500"/>
    </location>
</feature>
<accession>F4RIY3</accession>
<feature type="region of interest" description="Disordered" evidence="12">
    <location>
        <begin position="597"/>
        <end position="619"/>
    </location>
</feature>
<feature type="region of interest" description="Disordered" evidence="12">
    <location>
        <begin position="740"/>
        <end position="788"/>
    </location>
</feature>
<feature type="compositionally biased region" description="Polar residues" evidence="12">
    <location>
        <begin position="295"/>
        <end position="374"/>
    </location>
</feature>
<feature type="compositionally biased region" description="Basic and acidic residues" evidence="12">
    <location>
        <begin position="551"/>
        <end position="562"/>
    </location>
</feature>
<feature type="region of interest" description="Disordered" evidence="12">
    <location>
        <begin position="657"/>
        <end position="683"/>
    </location>
</feature>
<dbReference type="InterPro" id="IPR036236">
    <property type="entry name" value="Znf_C2H2_sf"/>
</dbReference>
<dbReference type="PROSITE" id="PS00028">
    <property type="entry name" value="ZINC_FINGER_C2H2_1"/>
    <property type="match status" value="2"/>
</dbReference>
<feature type="compositionally biased region" description="Low complexity" evidence="12">
    <location>
        <begin position="667"/>
        <end position="680"/>
    </location>
</feature>
<evidence type="ECO:0000256" key="8">
    <source>
        <dbReference type="ARBA" id="ARBA00023163"/>
    </source>
</evidence>
<evidence type="ECO:0000259" key="13">
    <source>
        <dbReference type="PROSITE" id="PS50157"/>
    </source>
</evidence>
<feature type="compositionally biased region" description="Polar residues" evidence="12">
    <location>
        <begin position="218"/>
        <end position="232"/>
    </location>
</feature>
<dbReference type="PANTHER" id="PTHR47428:SF1">
    <property type="entry name" value="REGULATORY PROTEIN MIG1-RELATED"/>
    <property type="match status" value="1"/>
</dbReference>